<dbReference type="GO" id="GO:0016887">
    <property type="term" value="F:ATP hydrolysis activity"/>
    <property type="evidence" value="ECO:0007669"/>
    <property type="project" value="InterPro"/>
</dbReference>
<gene>
    <name evidence="6" type="ORF">RAMLITH_02735</name>
</gene>
<dbReference type="InterPro" id="IPR003439">
    <property type="entry name" value="ABC_transporter-like_ATP-bd"/>
</dbReference>
<dbReference type="InterPro" id="IPR027417">
    <property type="entry name" value="P-loop_NTPase"/>
</dbReference>
<dbReference type="PANTHER" id="PTHR45772:SF7">
    <property type="entry name" value="AMINO ACID ABC TRANSPORTER ATP-BINDING PROTEIN"/>
    <property type="match status" value="1"/>
</dbReference>
<name>A0A7X6DCN6_9BURK</name>
<protein>
    <submittedName>
        <fullName evidence="6">ABC transporter ATP-binding protein</fullName>
    </submittedName>
</protein>
<feature type="domain" description="ABC transporter" evidence="5">
    <location>
        <begin position="5"/>
        <end position="247"/>
    </location>
</feature>
<keyword evidence="2" id="KW-0472">Membrane</keyword>
<evidence type="ECO:0000313" key="7">
    <source>
        <dbReference type="Proteomes" id="UP000521868"/>
    </source>
</evidence>
<dbReference type="GO" id="GO:0042941">
    <property type="term" value="P:D-alanine transmembrane transport"/>
    <property type="evidence" value="ECO:0007669"/>
    <property type="project" value="TreeGrafter"/>
</dbReference>
<dbReference type="AlphaFoldDB" id="A0A7X6DCN6"/>
<comment type="caution">
    <text evidence="6">The sequence shown here is derived from an EMBL/GenBank/DDBJ whole genome shotgun (WGS) entry which is preliminary data.</text>
</comment>
<dbReference type="InterPro" id="IPR003593">
    <property type="entry name" value="AAA+_ATPase"/>
</dbReference>
<dbReference type="Gene3D" id="3.40.50.300">
    <property type="entry name" value="P-loop containing nucleotide triphosphate hydrolases"/>
    <property type="match status" value="1"/>
</dbReference>
<dbReference type="GO" id="GO:0015192">
    <property type="term" value="F:L-phenylalanine transmembrane transporter activity"/>
    <property type="evidence" value="ECO:0007669"/>
    <property type="project" value="TreeGrafter"/>
</dbReference>
<evidence type="ECO:0000256" key="1">
    <source>
        <dbReference type="ARBA" id="ARBA00022448"/>
    </source>
</evidence>
<dbReference type="Pfam" id="PF00005">
    <property type="entry name" value="ABC_tran"/>
    <property type="match status" value="1"/>
</dbReference>
<sequence length="258" mass="28109">MTPILDAQGVGRRFGAVVAASDINIRVEPGERVSLIGSNGAGKTTFVNMITGYVKPDTGRIVLDGTDIAALHPRAISQLGVARSFQIPQLYGDLTALDNMLVANACHDRRLSFWQRARRPAAIDRARGLLDRFGLLEHQQRRVAELPGGVRKLLDIAMALTGQPKLLLLDEPTSGVSAEEKFPMMDTIMGVLGQERGTTVVFVEHDMDIVERHASRVIAFYSGRVIADDVPAAALRADDVRRYVTGELLREEVADAQG</sequence>
<dbReference type="PROSITE" id="PS50893">
    <property type="entry name" value="ABC_TRANSPORTER_2"/>
    <property type="match status" value="1"/>
</dbReference>
<dbReference type="InterPro" id="IPR051120">
    <property type="entry name" value="ABC_AA/LPS_Transport"/>
</dbReference>
<keyword evidence="1" id="KW-0813">Transport</keyword>
<keyword evidence="7" id="KW-1185">Reference proteome</keyword>
<dbReference type="SMART" id="SM00382">
    <property type="entry name" value="AAA"/>
    <property type="match status" value="1"/>
</dbReference>
<evidence type="ECO:0000256" key="3">
    <source>
        <dbReference type="ARBA" id="ARBA00022741"/>
    </source>
</evidence>
<evidence type="ECO:0000259" key="5">
    <source>
        <dbReference type="PROSITE" id="PS50893"/>
    </source>
</evidence>
<dbReference type="PANTHER" id="PTHR45772">
    <property type="entry name" value="CONSERVED COMPONENT OF ABC TRANSPORTER FOR NATURAL AMINO ACIDS-RELATED"/>
    <property type="match status" value="1"/>
</dbReference>
<dbReference type="GO" id="GO:1903806">
    <property type="term" value="P:L-isoleucine import across plasma membrane"/>
    <property type="evidence" value="ECO:0007669"/>
    <property type="project" value="TreeGrafter"/>
</dbReference>
<accession>A0A7X6DCN6</accession>
<reference evidence="6 7" key="1">
    <citation type="journal article" date="2020" name="Nature">
        <title>Bacterial chemolithoautotrophy via manganese oxidation.</title>
        <authorList>
            <person name="Yu H."/>
            <person name="Leadbetter J.R."/>
        </authorList>
    </citation>
    <scope>NUCLEOTIDE SEQUENCE [LARGE SCALE GENOMIC DNA]</scope>
    <source>
        <strain evidence="6 7">RBP-1</strain>
    </source>
</reference>
<dbReference type="GO" id="GO:0015188">
    <property type="term" value="F:L-isoleucine transmembrane transporter activity"/>
    <property type="evidence" value="ECO:0007669"/>
    <property type="project" value="TreeGrafter"/>
</dbReference>
<dbReference type="GO" id="GO:0005304">
    <property type="term" value="F:L-valine transmembrane transporter activity"/>
    <property type="evidence" value="ECO:0007669"/>
    <property type="project" value="TreeGrafter"/>
</dbReference>
<dbReference type="SUPFAM" id="SSF52540">
    <property type="entry name" value="P-loop containing nucleoside triphosphate hydrolases"/>
    <property type="match status" value="1"/>
</dbReference>
<dbReference type="Proteomes" id="UP000521868">
    <property type="component" value="Unassembled WGS sequence"/>
</dbReference>
<evidence type="ECO:0000256" key="2">
    <source>
        <dbReference type="ARBA" id="ARBA00022475"/>
    </source>
</evidence>
<keyword evidence="3" id="KW-0547">Nucleotide-binding</keyword>
<dbReference type="GO" id="GO:0005524">
    <property type="term" value="F:ATP binding"/>
    <property type="evidence" value="ECO:0007669"/>
    <property type="project" value="UniProtKB-KW"/>
</dbReference>
<evidence type="ECO:0000256" key="4">
    <source>
        <dbReference type="ARBA" id="ARBA00022840"/>
    </source>
</evidence>
<organism evidence="6 7">
    <name type="scientific">Ramlibacter lithotrophicus</name>
    <dbReference type="NCBI Taxonomy" id="2606681"/>
    <lineage>
        <taxon>Bacteria</taxon>
        <taxon>Pseudomonadati</taxon>
        <taxon>Pseudomonadota</taxon>
        <taxon>Betaproteobacteria</taxon>
        <taxon>Burkholderiales</taxon>
        <taxon>Comamonadaceae</taxon>
        <taxon>Ramlibacter</taxon>
    </lineage>
</organism>
<keyword evidence="2" id="KW-1003">Cell membrane</keyword>
<keyword evidence="4 6" id="KW-0067">ATP-binding</keyword>
<dbReference type="RefSeq" id="WP_168105793.1">
    <property type="nucleotide sequence ID" value="NZ_VTOX01000001.1"/>
</dbReference>
<dbReference type="CDD" id="cd03219">
    <property type="entry name" value="ABC_Mj1267_LivG_branched"/>
    <property type="match status" value="1"/>
</dbReference>
<dbReference type="GO" id="GO:1903805">
    <property type="term" value="P:L-valine import across plasma membrane"/>
    <property type="evidence" value="ECO:0007669"/>
    <property type="project" value="TreeGrafter"/>
</dbReference>
<proteinExistence type="predicted"/>
<dbReference type="GO" id="GO:0015808">
    <property type="term" value="P:L-alanine transport"/>
    <property type="evidence" value="ECO:0007669"/>
    <property type="project" value="TreeGrafter"/>
</dbReference>
<dbReference type="GO" id="GO:0005886">
    <property type="term" value="C:plasma membrane"/>
    <property type="evidence" value="ECO:0007669"/>
    <property type="project" value="TreeGrafter"/>
</dbReference>
<evidence type="ECO:0000313" key="6">
    <source>
        <dbReference type="EMBL" id="NKE64727.1"/>
    </source>
</evidence>
<dbReference type="EMBL" id="VTOX01000001">
    <property type="protein sequence ID" value="NKE64727.1"/>
    <property type="molecule type" value="Genomic_DNA"/>
</dbReference>